<feature type="compositionally biased region" description="Polar residues" evidence="1">
    <location>
        <begin position="282"/>
        <end position="302"/>
    </location>
</feature>
<gene>
    <name evidence="2" type="ORF">MPOCJGCO_3557</name>
</gene>
<feature type="region of interest" description="Disordered" evidence="1">
    <location>
        <begin position="115"/>
        <end position="158"/>
    </location>
</feature>
<comment type="caution">
    <text evidence="2">The sequence shown here is derived from an EMBL/GenBank/DDBJ whole genome shotgun (WGS) entry which is preliminary data.</text>
</comment>
<evidence type="ECO:0000256" key="1">
    <source>
        <dbReference type="SAM" id="MobiDB-lite"/>
    </source>
</evidence>
<feature type="region of interest" description="Disordered" evidence="1">
    <location>
        <begin position="64"/>
        <end position="86"/>
    </location>
</feature>
<evidence type="ECO:0000313" key="2">
    <source>
        <dbReference type="EMBL" id="GJE61435.1"/>
    </source>
</evidence>
<evidence type="ECO:0000313" key="3">
    <source>
        <dbReference type="Proteomes" id="UP001055057"/>
    </source>
</evidence>
<feature type="compositionally biased region" description="Basic and acidic residues" evidence="1">
    <location>
        <begin position="77"/>
        <end position="86"/>
    </location>
</feature>
<feature type="compositionally biased region" description="Basic residues" evidence="1">
    <location>
        <begin position="252"/>
        <end position="277"/>
    </location>
</feature>
<reference evidence="2" key="2">
    <citation type="submission" date="2021-08" db="EMBL/GenBank/DDBJ databases">
        <authorList>
            <person name="Tani A."/>
            <person name="Ola A."/>
            <person name="Ogura Y."/>
            <person name="Katsura K."/>
            <person name="Hayashi T."/>
        </authorList>
    </citation>
    <scope>NUCLEOTIDE SEQUENCE</scope>
    <source>
        <strain evidence="2">DSM 23632</strain>
    </source>
</reference>
<feature type="compositionally biased region" description="Basic residues" evidence="1">
    <location>
        <begin position="308"/>
        <end position="317"/>
    </location>
</feature>
<keyword evidence="3" id="KW-1185">Reference proteome</keyword>
<feature type="compositionally biased region" description="Basic and acidic residues" evidence="1">
    <location>
        <begin position="350"/>
        <end position="359"/>
    </location>
</feature>
<feature type="region of interest" description="Disordered" evidence="1">
    <location>
        <begin position="247"/>
        <end position="413"/>
    </location>
</feature>
<accession>A0ABQ4U1U5</accession>
<feature type="region of interest" description="Disordered" evidence="1">
    <location>
        <begin position="39"/>
        <end position="58"/>
    </location>
</feature>
<feature type="compositionally biased region" description="Basic and acidic residues" evidence="1">
    <location>
        <begin position="140"/>
        <end position="158"/>
    </location>
</feature>
<protein>
    <submittedName>
        <fullName evidence="2">Uncharacterized protein</fullName>
    </submittedName>
</protein>
<reference evidence="2" key="1">
    <citation type="journal article" date="2021" name="Front. Microbiol.">
        <title>Comprehensive Comparative Genomics and Phenotyping of Methylobacterium Species.</title>
        <authorList>
            <person name="Alessa O."/>
            <person name="Ogura Y."/>
            <person name="Fujitani Y."/>
            <person name="Takami H."/>
            <person name="Hayashi T."/>
            <person name="Sahin N."/>
            <person name="Tani A."/>
        </authorList>
    </citation>
    <scope>NUCLEOTIDE SEQUENCE</scope>
    <source>
        <strain evidence="2">DSM 23632</strain>
    </source>
</reference>
<organism evidence="2 3">
    <name type="scientific">Methylobacterium trifolii</name>
    <dbReference type="NCBI Taxonomy" id="1003092"/>
    <lineage>
        <taxon>Bacteria</taxon>
        <taxon>Pseudomonadati</taxon>
        <taxon>Pseudomonadota</taxon>
        <taxon>Alphaproteobacteria</taxon>
        <taxon>Hyphomicrobiales</taxon>
        <taxon>Methylobacteriaceae</taxon>
        <taxon>Methylobacterium</taxon>
    </lineage>
</organism>
<name>A0ABQ4U1U5_9HYPH</name>
<proteinExistence type="predicted"/>
<dbReference type="EMBL" id="BPRB01000211">
    <property type="protein sequence ID" value="GJE61435.1"/>
    <property type="molecule type" value="Genomic_DNA"/>
</dbReference>
<dbReference type="Proteomes" id="UP001055057">
    <property type="component" value="Unassembled WGS sequence"/>
</dbReference>
<sequence length="413" mass="46528">MGLIVLAIGPAAGEHDPLGQTVVPHRLVDEHAVVVRVEPEQRERHPGTHFAQHADQQRLLPDQERGALGPAGGDVGQHQRLDEGARGDRTGMRHEVDLDEAGRRVVPVRERPHWDRPAQRRWRPPAARTASGALALRSEGPVDRRRADREQRGPDLRDEVEVSVAFHRRQQGRDHRLQTLAADPVGGFPEHDQRLAHRRVVDPPFRSEGRRLTRWTGPEQPHRVLAVVTRHGRELVQDAGLLLTSAASVSSRQRHKQFITRRHAHPPYHHPHRRTRVGSKSDAATAQRSGAFQARQCDQSSRLPRYNRDRHGHRRLASFRSTSSADPLGSDPRSREPLRATRAALHRPHTRSDTDRDVVRPTLAGRGHLPGSACPPRRRDPAAMVRQGYRSYGSLPARPVLHRHPARHQADST</sequence>